<evidence type="ECO:0000256" key="2">
    <source>
        <dbReference type="ARBA" id="ARBA00023125"/>
    </source>
</evidence>
<organism evidence="5 6">
    <name type="scientific">Cryobacterium mannosilyticum</name>
    <dbReference type="NCBI Taxonomy" id="1259190"/>
    <lineage>
        <taxon>Bacteria</taxon>
        <taxon>Bacillati</taxon>
        <taxon>Actinomycetota</taxon>
        <taxon>Actinomycetes</taxon>
        <taxon>Micrococcales</taxon>
        <taxon>Microbacteriaceae</taxon>
        <taxon>Cryobacterium</taxon>
    </lineage>
</organism>
<dbReference type="PANTHER" id="PTHR33154">
    <property type="entry name" value="TRANSCRIPTIONAL REGULATOR, ARSR FAMILY"/>
    <property type="match status" value="1"/>
</dbReference>
<dbReference type="InterPro" id="IPR051081">
    <property type="entry name" value="HTH_MetalResp_TranReg"/>
</dbReference>
<dbReference type="PROSITE" id="PS50987">
    <property type="entry name" value="HTH_ARSR_2"/>
    <property type="match status" value="1"/>
</dbReference>
<dbReference type="NCBIfam" id="NF033788">
    <property type="entry name" value="HTH_metalloreg"/>
    <property type="match status" value="1"/>
</dbReference>
<dbReference type="CDD" id="cd00090">
    <property type="entry name" value="HTH_ARSR"/>
    <property type="match status" value="1"/>
</dbReference>
<keyword evidence="6" id="KW-1185">Reference proteome</keyword>
<dbReference type="Proteomes" id="UP000297643">
    <property type="component" value="Unassembled WGS sequence"/>
</dbReference>
<evidence type="ECO:0000256" key="3">
    <source>
        <dbReference type="ARBA" id="ARBA00023163"/>
    </source>
</evidence>
<dbReference type="Pfam" id="PF01022">
    <property type="entry name" value="HTH_5"/>
    <property type="match status" value="1"/>
</dbReference>
<dbReference type="GO" id="GO:0003677">
    <property type="term" value="F:DNA binding"/>
    <property type="evidence" value="ECO:0007669"/>
    <property type="project" value="UniProtKB-KW"/>
</dbReference>
<gene>
    <name evidence="5" type="ORF">E3O32_06180</name>
</gene>
<sequence length="108" mass="12104">MCMVDLLEVATEPTRRRLLQLLAHGEQTVTELSGEFAVSRSAISQHLLLLEGAGLVAARKEGRNRHYRLDQAGMGRLRRLFDAFWTSELDQLVADAHALRPRPPQGES</sequence>
<dbReference type="InterPro" id="IPR036388">
    <property type="entry name" value="WH-like_DNA-bd_sf"/>
</dbReference>
<dbReference type="InterPro" id="IPR001845">
    <property type="entry name" value="HTH_ArsR_DNA-bd_dom"/>
</dbReference>
<keyword evidence="3" id="KW-0804">Transcription</keyword>
<accession>A0A4R8W9F8</accession>
<dbReference type="GO" id="GO:0003700">
    <property type="term" value="F:DNA-binding transcription factor activity"/>
    <property type="evidence" value="ECO:0007669"/>
    <property type="project" value="InterPro"/>
</dbReference>
<protein>
    <submittedName>
        <fullName evidence="5">ArsR family transcriptional regulator</fullName>
    </submittedName>
</protein>
<keyword evidence="2" id="KW-0238">DNA-binding</keyword>
<evidence type="ECO:0000313" key="5">
    <source>
        <dbReference type="EMBL" id="TFC05268.1"/>
    </source>
</evidence>
<dbReference type="EMBL" id="SOFM01000016">
    <property type="protein sequence ID" value="TFC05268.1"/>
    <property type="molecule type" value="Genomic_DNA"/>
</dbReference>
<comment type="caution">
    <text evidence="5">The sequence shown here is derived from an EMBL/GenBank/DDBJ whole genome shotgun (WGS) entry which is preliminary data.</text>
</comment>
<dbReference type="SUPFAM" id="SSF46785">
    <property type="entry name" value="Winged helix' DNA-binding domain"/>
    <property type="match status" value="1"/>
</dbReference>
<proteinExistence type="predicted"/>
<dbReference type="InterPro" id="IPR011991">
    <property type="entry name" value="ArsR-like_HTH"/>
</dbReference>
<dbReference type="SMART" id="SM00418">
    <property type="entry name" value="HTH_ARSR"/>
    <property type="match status" value="1"/>
</dbReference>
<dbReference type="AlphaFoldDB" id="A0A4R8W9F8"/>
<feature type="domain" description="HTH arsR-type" evidence="4">
    <location>
        <begin position="1"/>
        <end position="89"/>
    </location>
</feature>
<evidence type="ECO:0000313" key="6">
    <source>
        <dbReference type="Proteomes" id="UP000297643"/>
    </source>
</evidence>
<dbReference type="PRINTS" id="PR00778">
    <property type="entry name" value="HTHARSR"/>
</dbReference>
<keyword evidence="1" id="KW-0805">Transcription regulation</keyword>
<dbReference type="Gene3D" id="1.10.10.10">
    <property type="entry name" value="Winged helix-like DNA-binding domain superfamily/Winged helix DNA-binding domain"/>
    <property type="match status" value="1"/>
</dbReference>
<dbReference type="InterPro" id="IPR036390">
    <property type="entry name" value="WH_DNA-bd_sf"/>
</dbReference>
<dbReference type="PANTHER" id="PTHR33154:SF33">
    <property type="entry name" value="TRANSCRIPTIONAL REPRESSOR SDPR"/>
    <property type="match status" value="1"/>
</dbReference>
<reference evidence="5 6" key="1">
    <citation type="submission" date="2019-03" db="EMBL/GenBank/DDBJ databases">
        <title>Genomics of glacier-inhabiting Cryobacterium strains.</title>
        <authorList>
            <person name="Liu Q."/>
            <person name="Xin Y.-H."/>
        </authorList>
    </citation>
    <scope>NUCLEOTIDE SEQUENCE [LARGE SCALE GENOMIC DNA]</scope>
    <source>
        <strain evidence="5 6">RHLT2-21</strain>
    </source>
</reference>
<evidence type="ECO:0000256" key="1">
    <source>
        <dbReference type="ARBA" id="ARBA00023015"/>
    </source>
</evidence>
<evidence type="ECO:0000259" key="4">
    <source>
        <dbReference type="PROSITE" id="PS50987"/>
    </source>
</evidence>
<name>A0A4R8W9F8_9MICO</name>